<dbReference type="EMBL" id="CM037152">
    <property type="protein sequence ID" value="KAH7833041.1"/>
    <property type="molecule type" value="Genomic_DNA"/>
</dbReference>
<evidence type="ECO:0000313" key="1">
    <source>
        <dbReference type="EMBL" id="KAH7833041.1"/>
    </source>
</evidence>
<gene>
    <name evidence="1" type="ORF">Vadar_002610</name>
</gene>
<keyword evidence="2" id="KW-1185">Reference proteome</keyword>
<protein>
    <submittedName>
        <fullName evidence="1">Uncharacterized protein</fullName>
    </submittedName>
</protein>
<sequence>MFDLKTDLPNNHVHTFNNPTSQINQRWANTNIESRVRRTSENYENYRNQRGLGLQLRPEDPTEDDDGGDESGVSSPPLWKNSYKYLSPNSRTQAIARGQWELMEMVKTMPESCYELSLKDIVEHQHRVKPESEEHCLVDEKIMDRKPSRGVKREEGKVKMMRTRSGESNHGGGLLLKMAFPFSLGARKTKKKNLGTNSFSRVSPRPEGLERSGKGGHGEKEWWKKRFSGSSGSESGGGGSGGSSSSSGRKMSGCLPGCWSFLSKRNKKASN</sequence>
<organism evidence="1 2">
    <name type="scientific">Vaccinium darrowii</name>
    <dbReference type="NCBI Taxonomy" id="229202"/>
    <lineage>
        <taxon>Eukaryota</taxon>
        <taxon>Viridiplantae</taxon>
        <taxon>Streptophyta</taxon>
        <taxon>Embryophyta</taxon>
        <taxon>Tracheophyta</taxon>
        <taxon>Spermatophyta</taxon>
        <taxon>Magnoliopsida</taxon>
        <taxon>eudicotyledons</taxon>
        <taxon>Gunneridae</taxon>
        <taxon>Pentapetalae</taxon>
        <taxon>asterids</taxon>
        <taxon>Ericales</taxon>
        <taxon>Ericaceae</taxon>
        <taxon>Vaccinioideae</taxon>
        <taxon>Vaccinieae</taxon>
        <taxon>Vaccinium</taxon>
    </lineage>
</organism>
<dbReference type="Proteomes" id="UP000828048">
    <property type="component" value="Chromosome 2"/>
</dbReference>
<reference evidence="1 2" key="1">
    <citation type="journal article" date="2021" name="Hortic Res">
        <title>High-quality reference genome and annotation aids understanding of berry development for evergreen blueberry (Vaccinium darrowii).</title>
        <authorList>
            <person name="Yu J."/>
            <person name="Hulse-Kemp A.M."/>
            <person name="Babiker E."/>
            <person name="Staton M."/>
        </authorList>
    </citation>
    <scope>NUCLEOTIDE SEQUENCE [LARGE SCALE GENOMIC DNA]</scope>
    <source>
        <strain evidence="2">cv. NJ 8807/NJ 8810</strain>
        <tissue evidence="1">Young leaf</tissue>
    </source>
</reference>
<name>A0ACB7WX11_9ERIC</name>
<proteinExistence type="predicted"/>
<evidence type="ECO:0000313" key="2">
    <source>
        <dbReference type="Proteomes" id="UP000828048"/>
    </source>
</evidence>
<accession>A0ACB7WX11</accession>
<comment type="caution">
    <text evidence="1">The sequence shown here is derived from an EMBL/GenBank/DDBJ whole genome shotgun (WGS) entry which is preliminary data.</text>
</comment>